<dbReference type="PANTHER" id="PTHR11839:SF18">
    <property type="entry name" value="NUDIX HYDROLASE DOMAIN-CONTAINING PROTEIN"/>
    <property type="match status" value="1"/>
</dbReference>
<dbReference type="PROSITE" id="PS51462">
    <property type="entry name" value="NUDIX"/>
    <property type="match status" value="1"/>
</dbReference>
<dbReference type="Pfam" id="PF00293">
    <property type="entry name" value="NUDIX"/>
    <property type="match status" value="1"/>
</dbReference>
<name>A0A3N2GU02_9PSEU</name>
<dbReference type="EMBL" id="RKHY01000001">
    <property type="protein sequence ID" value="ROS39740.1"/>
    <property type="molecule type" value="Genomic_DNA"/>
</dbReference>
<proteinExistence type="predicted"/>
<keyword evidence="2" id="KW-0378">Hydrolase</keyword>
<dbReference type="Gene3D" id="3.90.79.10">
    <property type="entry name" value="Nucleoside Triphosphate Pyrophosphohydrolase"/>
    <property type="match status" value="1"/>
</dbReference>
<reference evidence="4 5" key="1">
    <citation type="submission" date="2018-11" db="EMBL/GenBank/DDBJ databases">
        <title>Sequencing the genomes of 1000 actinobacteria strains.</title>
        <authorList>
            <person name="Klenk H.-P."/>
        </authorList>
    </citation>
    <scope>NUCLEOTIDE SEQUENCE [LARGE SCALE GENOMIC DNA]</scope>
    <source>
        <strain evidence="4 5">DSM 44348</strain>
    </source>
</reference>
<dbReference type="GO" id="GO:0019693">
    <property type="term" value="P:ribose phosphate metabolic process"/>
    <property type="evidence" value="ECO:0007669"/>
    <property type="project" value="TreeGrafter"/>
</dbReference>
<evidence type="ECO:0000313" key="5">
    <source>
        <dbReference type="Proteomes" id="UP000274843"/>
    </source>
</evidence>
<evidence type="ECO:0000313" key="4">
    <source>
        <dbReference type="EMBL" id="ROS39740.1"/>
    </source>
</evidence>
<evidence type="ECO:0000256" key="2">
    <source>
        <dbReference type="ARBA" id="ARBA00022801"/>
    </source>
</evidence>
<feature type="domain" description="Nudix hydrolase" evidence="3">
    <location>
        <begin position="46"/>
        <end position="176"/>
    </location>
</feature>
<comment type="cofactor">
    <cofactor evidence="1">
        <name>Mg(2+)</name>
        <dbReference type="ChEBI" id="CHEBI:18420"/>
    </cofactor>
</comment>
<dbReference type="InterPro" id="IPR015797">
    <property type="entry name" value="NUDIX_hydrolase-like_dom_sf"/>
</dbReference>
<comment type="caution">
    <text evidence="4">The sequence shown here is derived from an EMBL/GenBank/DDBJ whole genome shotgun (WGS) entry which is preliminary data.</text>
</comment>
<dbReference type="GO" id="GO:0005829">
    <property type="term" value="C:cytosol"/>
    <property type="evidence" value="ECO:0007669"/>
    <property type="project" value="TreeGrafter"/>
</dbReference>
<accession>A0A3N2GU02</accession>
<evidence type="ECO:0000256" key="1">
    <source>
        <dbReference type="ARBA" id="ARBA00001946"/>
    </source>
</evidence>
<dbReference type="GO" id="GO:0016787">
    <property type="term" value="F:hydrolase activity"/>
    <property type="evidence" value="ECO:0007669"/>
    <property type="project" value="UniProtKB-KW"/>
</dbReference>
<dbReference type="CDD" id="cd24161">
    <property type="entry name" value="NUDIX_ADPRase_Ndx2"/>
    <property type="match status" value="1"/>
</dbReference>
<dbReference type="AlphaFoldDB" id="A0A3N2GU02"/>
<dbReference type="PANTHER" id="PTHR11839">
    <property type="entry name" value="UDP/ADP-SUGAR PYROPHOSPHATASE"/>
    <property type="match status" value="1"/>
</dbReference>
<dbReference type="Proteomes" id="UP000274843">
    <property type="component" value="Unassembled WGS sequence"/>
</dbReference>
<gene>
    <name evidence="4" type="ORF">EDD35_2050</name>
</gene>
<keyword evidence="5" id="KW-1185">Reference proteome</keyword>
<dbReference type="SUPFAM" id="SSF55811">
    <property type="entry name" value="Nudix"/>
    <property type="match status" value="1"/>
</dbReference>
<dbReference type="GO" id="GO:0006753">
    <property type="term" value="P:nucleoside phosphate metabolic process"/>
    <property type="evidence" value="ECO:0007669"/>
    <property type="project" value="TreeGrafter"/>
</dbReference>
<protein>
    <submittedName>
        <fullName evidence="4">8-oxo-dGTP pyrophosphatase MutT (NUDIX family)</fullName>
    </submittedName>
</protein>
<dbReference type="InterPro" id="IPR000086">
    <property type="entry name" value="NUDIX_hydrolase_dom"/>
</dbReference>
<sequence length="185" mass="21075">MLRQTGRVDPIERLGSREVYRNNWMTVREDDIRRPDGSTGIYGVVDKPDYALVIPLDGDRLHLVEQYRYPLGLRRWEFPQGTAPGLAELDPLELAARELREETGLVAGSLTDLGLLDVAPGMSSQRGRVYLATELVEGPHEREHEEQDMRTAWFSRDEFEKMIARGEITDAQSIAAYGLLLLHER</sequence>
<evidence type="ECO:0000259" key="3">
    <source>
        <dbReference type="PROSITE" id="PS51462"/>
    </source>
</evidence>
<organism evidence="4 5">
    <name type="scientific">Amycolatopsis thermoflava</name>
    <dbReference type="NCBI Taxonomy" id="84480"/>
    <lineage>
        <taxon>Bacteria</taxon>
        <taxon>Bacillati</taxon>
        <taxon>Actinomycetota</taxon>
        <taxon>Actinomycetes</taxon>
        <taxon>Pseudonocardiales</taxon>
        <taxon>Pseudonocardiaceae</taxon>
        <taxon>Amycolatopsis</taxon>
        <taxon>Amycolatopsis methanolica group</taxon>
    </lineage>
</organism>